<dbReference type="PROSITE" id="PS51318">
    <property type="entry name" value="TAT"/>
    <property type="match status" value="1"/>
</dbReference>
<comment type="caution">
    <text evidence="3">The sequence shown here is derived from an EMBL/GenBank/DDBJ whole genome shotgun (WGS) entry which is preliminary data.</text>
</comment>
<feature type="signal peptide" evidence="2">
    <location>
        <begin position="1"/>
        <end position="31"/>
    </location>
</feature>
<dbReference type="Pfam" id="PF03480">
    <property type="entry name" value="DctP"/>
    <property type="match status" value="1"/>
</dbReference>
<evidence type="ECO:0000256" key="1">
    <source>
        <dbReference type="ARBA" id="ARBA00022729"/>
    </source>
</evidence>
<keyword evidence="1 2" id="KW-0732">Signal</keyword>
<name>A0ABV3SKH5_9HYPH</name>
<dbReference type="InterPro" id="IPR018389">
    <property type="entry name" value="DctP_fam"/>
</dbReference>
<evidence type="ECO:0000313" key="3">
    <source>
        <dbReference type="EMBL" id="MEX0407279.1"/>
    </source>
</evidence>
<gene>
    <name evidence="3" type="ORF">ABGN05_16595</name>
</gene>
<evidence type="ECO:0000256" key="2">
    <source>
        <dbReference type="SAM" id="SignalP"/>
    </source>
</evidence>
<dbReference type="Gene3D" id="3.40.190.170">
    <property type="entry name" value="Bacterial extracellular solute-binding protein, family 7"/>
    <property type="match status" value="1"/>
</dbReference>
<dbReference type="Proteomes" id="UP001556692">
    <property type="component" value="Unassembled WGS sequence"/>
</dbReference>
<dbReference type="InterPro" id="IPR006311">
    <property type="entry name" value="TAT_signal"/>
</dbReference>
<dbReference type="PANTHER" id="PTHR33376">
    <property type="match status" value="1"/>
</dbReference>
<organism evidence="3 4">
    <name type="scientific">Aquibium pacificus</name>
    <dbReference type="NCBI Taxonomy" id="3153579"/>
    <lineage>
        <taxon>Bacteria</taxon>
        <taxon>Pseudomonadati</taxon>
        <taxon>Pseudomonadota</taxon>
        <taxon>Alphaproteobacteria</taxon>
        <taxon>Hyphomicrobiales</taxon>
        <taxon>Phyllobacteriaceae</taxon>
        <taxon>Aquibium</taxon>
    </lineage>
</organism>
<dbReference type="PANTHER" id="PTHR33376:SF4">
    <property type="entry name" value="SIALIC ACID-BINDING PERIPLASMIC PROTEIN SIAP"/>
    <property type="match status" value="1"/>
</dbReference>
<dbReference type="CDD" id="cd13603">
    <property type="entry name" value="PBP2_TRAP_Siap_TeaA_like"/>
    <property type="match status" value="1"/>
</dbReference>
<protein>
    <submittedName>
        <fullName evidence="3">TRAP transporter substrate-binding protein</fullName>
    </submittedName>
</protein>
<keyword evidence="4" id="KW-1185">Reference proteome</keyword>
<sequence>MNFLKPSRRAFLAGGVSLAAASLAAPAIVRAAPTKMKFSGTAGVQNPIAIRIVEATNRIREETGGEIDITFFPAGQLGGEVDSISQLRTGAIDFTHLSAVTLSSVVPSASISGLGFAFGSYDKVWAAMDGELGALVRADMEKVGIVGMERMMDYSFRHLTATDKQINTPEDLQGFKMRVPPGPLWTSLFNALGAAPTTVAIAEVYTGLLTGVIDGTDLPLLTMADLKIIEVQKFVSLTSHMWDGPWLIANKASIESLSADHSAIVKKNFEQAALDQRGDVVAFNESFIGSAGSSGLTIIEPDREAFRKKLVEAGFYKEWKGRFSPEAWTALEKVTGPLG</sequence>
<dbReference type="RefSeq" id="WP_367955163.1">
    <property type="nucleotide sequence ID" value="NZ_JBDPGJ010000004.1"/>
</dbReference>
<dbReference type="NCBIfam" id="NF037995">
    <property type="entry name" value="TRAP_S1"/>
    <property type="match status" value="1"/>
</dbReference>
<proteinExistence type="predicted"/>
<dbReference type="InterPro" id="IPR038404">
    <property type="entry name" value="TRAP_DctP_sf"/>
</dbReference>
<accession>A0ABV3SKH5</accession>
<feature type="chain" id="PRO_5047419145" evidence="2">
    <location>
        <begin position="32"/>
        <end position="339"/>
    </location>
</feature>
<reference evidence="3 4" key="1">
    <citation type="submission" date="2024-05" db="EMBL/GenBank/DDBJ databases">
        <authorList>
            <person name="Jiang F."/>
        </authorList>
    </citation>
    <scope>NUCLEOTIDE SEQUENCE [LARGE SCALE GENOMIC DNA]</scope>
    <source>
        <strain evidence="3 4">LZ166</strain>
    </source>
</reference>
<evidence type="ECO:0000313" key="4">
    <source>
        <dbReference type="Proteomes" id="UP001556692"/>
    </source>
</evidence>
<dbReference type="EMBL" id="JBDPGJ010000004">
    <property type="protein sequence ID" value="MEX0407279.1"/>
    <property type="molecule type" value="Genomic_DNA"/>
</dbReference>